<proteinExistence type="predicted"/>
<accession>A0A915DVY2</accession>
<keyword evidence="1" id="KW-1185">Reference proteome</keyword>
<reference evidence="2" key="1">
    <citation type="submission" date="2022-11" db="UniProtKB">
        <authorList>
            <consortium name="WormBaseParasite"/>
        </authorList>
    </citation>
    <scope>IDENTIFICATION</scope>
</reference>
<dbReference type="WBParaSite" id="jg23337">
    <property type="protein sequence ID" value="jg23337"/>
    <property type="gene ID" value="jg23337"/>
</dbReference>
<evidence type="ECO:0000313" key="1">
    <source>
        <dbReference type="Proteomes" id="UP000887574"/>
    </source>
</evidence>
<dbReference type="Proteomes" id="UP000887574">
    <property type="component" value="Unplaced"/>
</dbReference>
<protein>
    <submittedName>
        <fullName evidence="2">Uncharacterized protein</fullName>
    </submittedName>
</protein>
<evidence type="ECO:0000313" key="2">
    <source>
        <dbReference type="WBParaSite" id="jg23337"/>
    </source>
</evidence>
<dbReference type="AlphaFoldDB" id="A0A915DVY2"/>
<sequence length="86" mass="9674">MQSSLGAQKQAWYQSFTGNHVRKLLTGDGPHKIAQAVCCNEKHEGYEQLLTLLGQIQSMAESTFLSNEQVIVLGKWTDEFFLCLKV</sequence>
<organism evidence="1 2">
    <name type="scientific">Ditylenchus dipsaci</name>
    <dbReference type="NCBI Taxonomy" id="166011"/>
    <lineage>
        <taxon>Eukaryota</taxon>
        <taxon>Metazoa</taxon>
        <taxon>Ecdysozoa</taxon>
        <taxon>Nematoda</taxon>
        <taxon>Chromadorea</taxon>
        <taxon>Rhabditida</taxon>
        <taxon>Tylenchina</taxon>
        <taxon>Tylenchomorpha</taxon>
        <taxon>Sphaerularioidea</taxon>
        <taxon>Anguinidae</taxon>
        <taxon>Anguininae</taxon>
        <taxon>Ditylenchus</taxon>
    </lineage>
</organism>
<name>A0A915DVY2_9BILA</name>